<dbReference type="PROSITE" id="PS00163">
    <property type="entry name" value="FUMARATE_LYASES"/>
    <property type="match status" value="1"/>
</dbReference>
<dbReference type="Gene3D" id="1.20.200.10">
    <property type="entry name" value="Fumarase/aspartase (Central domain)"/>
    <property type="match status" value="1"/>
</dbReference>
<evidence type="ECO:0000256" key="5">
    <source>
        <dbReference type="ARBA" id="ARBA00017058"/>
    </source>
</evidence>
<comment type="catalytic activity">
    <reaction evidence="11">
        <text>N(6)-(1,2-dicarboxyethyl)-AMP = fumarate + AMP</text>
        <dbReference type="Rhea" id="RHEA:16853"/>
        <dbReference type="ChEBI" id="CHEBI:29806"/>
        <dbReference type="ChEBI" id="CHEBI:57567"/>
        <dbReference type="ChEBI" id="CHEBI:456215"/>
        <dbReference type="EC" id="4.3.2.2"/>
    </reaction>
    <physiologicalReaction direction="left-to-right" evidence="11">
        <dbReference type="Rhea" id="RHEA:16854"/>
    </physiologicalReaction>
</comment>
<feature type="domain" description="Adenylosuccinate lyase C-terminal" evidence="14">
    <location>
        <begin position="354"/>
        <end position="434"/>
    </location>
</feature>
<dbReference type="InterPro" id="IPR024083">
    <property type="entry name" value="Fumarase/histidase_N"/>
</dbReference>
<dbReference type="GO" id="GO:0006189">
    <property type="term" value="P:'de novo' IMP biosynthetic process"/>
    <property type="evidence" value="ECO:0007669"/>
    <property type="project" value="UniProtKB-UniPathway"/>
</dbReference>
<keyword evidence="6" id="KW-0028">Amino-acid biosynthesis</keyword>
<protein>
    <recommendedName>
        <fullName evidence="5 12">Adenylosuccinate lyase</fullName>
        <shortName evidence="13">ASL</shortName>
        <ecNumber evidence="4 12">4.3.2.2</ecNumber>
    </recommendedName>
    <alternativeName>
        <fullName evidence="10 13">Adenylosuccinase</fullName>
    </alternativeName>
</protein>
<evidence type="ECO:0000313" key="16">
    <source>
        <dbReference type="Proteomes" id="UP000194267"/>
    </source>
</evidence>
<dbReference type="FunFam" id="1.10.40.30:FF:000007">
    <property type="entry name" value="Adenylosuccinate lyase"/>
    <property type="match status" value="1"/>
</dbReference>
<dbReference type="GO" id="GO:0044208">
    <property type="term" value="P:'de novo' AMP biosynthetic process"/>
    <property type="evidence" value="ECO:0007669"/>
    <property type="project" value="UniProtKB-UniPathway"/>
</dbReference>
<dbReference type="UniPathway" id="UPA00074">
    <property type="reaction ID" value="UER00132"/>
</dbReference>
<dbReference type="InterPro" id="IPR008948">
    <property type="entry name" value="L-Aspartase-like"/>
</dbReference>
<dbReference type="GO" id="GO:0005829">
    <property type="term" value="C:cytosol"/>
    <property type="evidence" value="ECO:0007669"/>
    <property type="project" value="TreeGrafter"/>
</dbReference>
<dbReference type="InterPro" id="IPR004769">
    <property type="entry name" value="Pur_lyase"/>
</dbReference>
<dbReference type="GO" id="GO:0004018">
    <property type="term" value="F:N6-(1,2-dicarboxyethyl)AMP AMP-lyase (fumarate-forming) activity"/>
    <property type="evidence" value="ECO:0007669"/>
    <property type="project" value="UniProtKB-UniRule"/>
</dbReference>
<comment type="similarity">
    <text evidence="3 13">Belongs to the lyase 1 family. Adenylosuccinate lyase subfamily.</text>
</comment>
<evidence type="ECO:0000256" key="9">
    <source>
        <dbReference type="ARBA" id="ARBA00024477"/>
    </source>
</evidence>
<proteinExistence type="inferred from homology"/>
<evidence type="ECO:0000256" key="13">
    <source>
        <dbReference type="RuleBase" id="RU361172"/>
    </source>
</evidence>
<evidence type="ECO:0000256" key="6">
    <source>
        <dbReference type="ARBA" id="ARBA00022605"/>
    </source>
</evidence>
<comment type="catalytic activity">
    <reaction evidence="9">
        <text>(2S)-2-[5-amino-1-(5-phospho-beta-D-ribosyl)imidazole-4-carboxamido]succinate = 5-amino-1-(5-phospho-beta-D-ribosyl)imidazole-4-carboxamide + fumarate</text>
        <dbReference type="Rhea" id="RHEA:23920"/>
        <dbReference type="ChEBI" id="CHEBI:29806"/>
        <dbReference type="ChEBI" id="CHEBI:58443"/>
        <dbReference type="ChEBI" id="CHEBI:58475"/>
        <dbReference type="EC" id="4.3.2.2"/>
    </reaction>
    <physiologicalReaction direction="left-to-right" evidence="9">
        <dbReference type="Rhea" id="RHEA:23921"/>
    </physiologicalReaction>
</comment>
<dbReference type="NCBIfam" id="TIGR00928">
    <property type="entry name" value="purB"/>
    <property type="match status" value="1"/>
</dbReference>
<dbReference type="GO" id="GO:0070626">
    <property type="term" value="F:(S)-2-(5-amino-1-(5-phospho-D-ribosyl)imidazole-4-carboxamido) succinate lyase (fumarate-forming) activity"/>
    <property type="evidence" value="ECO:0007669"/>
    <property type="project" value="TreeGrafter"/>
</dbReference>
<dbReference type="Gene3D" id="1.10.40.30">
    <property type="entry name" value="Fumarase/aspartase (C-terminal domain)"/>
    <property type="match status" value="1"/>
</dbReference>
<dbReference type="EC" id="4.3.2.2" evidence="4 12"/>
<comment type="caution">
    <text evidence="15">The sequence shown here is derived from an EMBL/GenBank/DDBJ whole genome shotgun (WGS) entry which is preliminary data.</text>
</comment>
<dbReference type="InterPro" id="IPR022761">
    <property type="entry name" value="Fumarate_lyase_N"/>
</dbReference>
<dbReference type="InterPro" id="IPR000362">
    <property type="entry name" value="Fumarate_lyase_fam"/>
</dbReference>
<gene>
    <name evidence="15" type="ORF">A6D92_03225</name>
</gene>
<organism evidence="15 16">
    <name type="scientific">Symbiobacterium thermophilum</name>
    <dbReference type="NCBI Taxonomy" id="2734"/>
    <lineage>
        <taxon>Bacteria</taxon>
        <taxon>Bacillati</taxon>
        <taxon>Bacillota</taxon>
        <taxon>Clostridia</taxon>
        <taxon>Eubacteriales</taxon>
        <taxon>Symbiobacteriaceae</taxon>
        <taxon>Symbiobacterium</taxon>
    </lineage>
</organism>
<reference evidence="16" key="1">
    <citation type="submission" date="2016-04" db="EMBL/GenBank/DDBJ databases">
        <authorList>
            <person name="Antunes L.P."/>
            <person name="Martins L.F."/>
            <person name="Pereira R.V."/>
            <person name="Thomas A.M."/>
            <person name="Barbosa D."/>
            <person name="Nascimento L."/>
            <person name="Silva G.M."/>
            <person name="Condomitti G.W."/>
            <person name="Digiampietri L.A."/>
            <person name="Lombardi K.C."/>
            <person name="Ramos P.L."/>
            <person name="Quaggio R.B."/>
            <person name="Oliveira J.C."/>
            <person name="Pascon R.C."/>
            <person name="Cruz J.B."/>
            <person name="Silva A.M."/>
            <person name="Setubal J.C."/>
        </authorList>
    </citation>
    <scope>NUCLEOTIDE SEQUENCE [LARGE SCALE GENOMIC DNA]</scope>
</reference>
<dbReference type="EMBL" id="LWLV01000178">
    <property type="protein sequence ID" value="OTA41867.1"/>
    <property type="molecule type" value="Genomic_DNA"/>
</dbReference>
<dbReference type="PANTHER" id="PTHR43172:SF1">
    <property type="entry name" value="ADENYLOSUCCINATE LYASE"/>
    <property type="match status" value="1"/>
</dbReference>
<evidence type="ECO:0000256" key="8">
    <source>
        <dbReference type="ARBA" id="ARBA00023239"/>
    </source>
</evidence>
<evidence type="ECO:0000256" key="4">
    <source>
        <dbReference type="ARBA" id="ARBA00012339"/>
    </source>
</evidence>
<evidence type="ECO:0000256" key="3">
    <source>
        <dbReference type="ARBA" id="ARBA00008273"/>
    </source>
</evidence>
<evidence type="ECO:0000256" key="12">
    <source>
        <dbReference type="NCBIfam" id="TIGR00928"/>
    </source>
</evidence>
<dbReference type="SMART" id="SM00998">
    <property type="entry name" value="ADSL_C"/>
    <property type="match status" value="1"/>
</dbReference>
<dbReference type="PANTHER" id="PTHR43172">
    <property type="entry name" value="ADENYLOSUCCINATE LYASE"/>
    <property type="match status" value="1"/>
</dbReference>
<name>A0A1Y2T818_SYMTR</name>
<keyword evidence="8 13" id="KW-0456">Lyase</keyword>
<evidence type="ECO:0000256" key="1">
    <source>
        <dbReference type="ARBA" id="ARBA00004706"/>
    </source>
</evidence>
<dbReference type="InterPro" id="IPR020557">
    <property type="entry name" value="Fumarate_lyase_CS"/>
</dbReference>
<dbReference type="SUPFAM" id="SSF48557">
    <property type="entry name" value="L-aspartase-like"/>
    <property type="match status" value="1"/>
</dbReference>
<dbReference type="Pfam" id="PF00206">
    <property type="entry name" value="Lyase_1"/>
    <property type="match status" value="1"/>
</dbReference>
<dbReference type="PRINTS" id="PR00149">
    <property type="entry name" value="FUMRATELYASE"/>
</dbReference>
<evidence type="ECO:0000256" key="2">
    <source>
        <dbReference type="ARBA" id="ARBA00004734"/>
    </source>
</evidence>
<sequence length="437" mass="48596">MIERYTRPRMAELWSQAHRYQMWLEVELLACEAWAKLGVIPAEAAAELRARAFTVDDAFVRRVAEIEQTTRHDVIAFTTAVAERINHPAARYIHYGLTSTDVVDTALSAVLNEAVKEIQKGLDGLIAALGRQAVRYKDTPIMGRTHGVHAEPTSFGLKLAVFYAQFKRDAARLEQARQSIAVGKLSGAVGNYGNLDPFVEQYVCEKLGLGVADISTQVLQRDRHAHLLTTLAILGSSLDSLATELRLLQKTETREVEEPFAAGQKGSSAMPHKRNPVTLEQISGLSRVLRANAIAALENVPLWHERDISHSSVERIILPDSTTLADYLLAKMTWVIENLNVYPENMLRSMQASYGLTSSGSVLLALVEKGLSREQAYAIVQEKAMRAWAEGTHLRRLLEEDPTVQALLTPAELDAAFDLKHHLRHVDTIMKRLGLIE</sequence>
<evidence type="ECO:0000256" key="11">
    <source>
        <dbReference type="ARBA" id="ARBA00049115"/>
    </source>
</evidence>
<dbReference type="UniPathway" id="UPA00075">
    <property type="reaction ID" value="UER00336"/>
</dbReference>
<dbReference type="Pfam" id="PF10397">
    <property type="entry name" value="ADSL_C"/>
    <property type="match status" value="1"/>
</dbReference>
<dbReference type="FunFam" id="1.20.200.10:FF:000008">
    <property type="entry name" value="Adenylosuccinate lyase"/>
    <property type="match status" value="1"/>
</dbReference>
<keyword evidence="7 13" id="KW-0658">Purine biosynthesis</keyword>
<dbReference type="AlphaFoldDB" id="A0A1Y2T818"/>
<comment type="pathway">
    <text evidence="2 13">Purine metabolism; AMP biosynthesis via de novo pathway; AMP from IMP: step 2/2.</text>
</comment>
<dbReference type="Proteomes" id="UP000194267">
    <property type="component" value="Unassembled WGS sequence"/>
</dbReference>
<dbReference type="PRINTS" id="PR00145">
    <property type="entry name" value="ARGSUCLYASE"/>
</dbReference>
<evidence type="ECO:0000256" key="10">
    <source>
        <dbReference type="ARBA" id="ARBA00030717"/>
    </source>
</evidence>
<evidence type="ECO:0000259" key="14">
    <source>
        <dbReference type="SMART" id="SM00998"/>
    </source>
</evidence>
<accession>A0A1Y2T818</accession>
<comment type="pathway">
    <text evidence="1 13">Purine metabolism; IMP biosynthesis via de novo pathway; 5-amino-1-(5-phospho-D-ribosyl)imidazole-4-carboxamide from 5-amino-1-(5-phospho-D-ribosyl)imidazole-4-carboxylate: step 2/2.</text>
</comment>
<evidence type="ECO:0000256" key="7">
    <source>
        <dbReference type="ARBA" id="ARBA00022755"/>
    </source>
</evidence>
<dbReference type="InterPro" id="IPR019468">
    <property type="entry name" value="AdenyloSucc_lyase_C"/>
</dbReference>
<evidence type="ECO:0000313" key="15">
    <source>
        <dbReference type="EMBL" id="OTA41867.1"/>
    </source>
</evidence>
<dbReference type="Gene3D" id="1.10.275.10">
    <property type="entry name" value="Fumarase/aspartase (N-terminal domain)"/>
    <property type="match status" value="1"/>
</dbReference>
<dbReference type="GO" id="GO:0008652">
    <property type="term" value="P:amino acid biosynthetic process"/>
    <property type="evidence" value="ECO:0007669"/>
    <property type="project" value="UniProtKB-KW"/>
</dbReference>
<dbReference type="CDD" id="cd01360">
    <property type="entry name" value="Adenylsuccinate_lyase_1"/>
    <property type="match status" value="1"/>
</dbReference>